<keyword evidence="5" id="KW-0547">Nucleotide-binding</keyword>
<dbReference type="InterPro" id="IPR050095">
    <property type="entry name" value="ECF_ABC_transporter_ATP-bd"/>
</dbReference>
<dbReference type="EMBL" id="CP000942">
    <property type="protein sequence ID" value="ACA33070.1"/>
    <property type="molecule type" value="Genomic_DNA"/>
</dbReference>
<dbReference type="Gene3D" id="3.40.50.300">
    <property type="entry name" value="P-loop containing nucleotide triphosphate hydrolases"/>
    <property type="match status" value="2"/>
</dbReference>
<dbReference type="CDD" id="cd03225">
    <property type="entry name" value="ABC_cobalt_CbiO_domain1"/>
    <property type="match status" value="1"/>
</dbReference>
<feature type="domain" description="ABC transporter" evidence="9">
    <location>
        <begin position="25"/>
        <end position="389"/>
    </location>
</feature>
<keyword evidence="3" id="KW-0813">Transport</keyword>
<dbReference type="GO" id="GO:0005524">
    <property type="term" value="F:ATP binding"/>
    <property type="evidence" value="ECO:0007669"/>
    <property type="project" value="UniProtKB-KW"/>
</dbReference>
<keyword evidence="6 10" id="KW-0067">ATP-binding</keyword>
<organism evidence="10 11">
    <name type="scientific">Ureaplasma parvum serovar 3 (strain ATCC 27815 / 27 / NCTC 11736)</name>
    <dbReference type="NCBI Taxonomy" id="505682"/>
    <lineage>
        <taxon>Bacteria</taxon>
        <taxon>Bacillati</taxon>
        <taxon>Mycoplasmatota</taxon>
        <taxon>Mycoplasmoidales</taxon>
        <taxon>Mycoplasmoidaceae</taxon>
        <taxon>Ureaplasma</taxon>
    </lineage>
</organism>
<dbReference type="GO" id="GO:0043190">
    <property type="term" value="C:ATP-binding cassette (ABC) transporter complex"/>
    <property type="evidence" value="ECO:0007669"/>
    <property type="project" value="TreeGrafter"/>
</dbReference>
<evidence type="ECO:0000256" key="3">
    <source>
        <dbReference type="ARBA" id="ARBA00022448"/>
    </source>
</evidence>
<comment type="similarity">
    <text evidence="2">Belongs to the ABC transporter superfamily.</text>
</comment>
<keyword evidence="4" id="KW-1003">Cell membrane</keyword>
<evidence type="ECO:0000256" key="4">
    <source>
        <dbReference type="ARBA" id="ARBA00022475"/>
    </source>
</evidence>
<protein>
    <submittedName>
        <fullName evidence="10">Cobalt import ATP-binding protein CbiO 1</fullName>
        <ecNumber evidence="10">3.6.3.-</ecNumber>
    </submittedName>
</protein>
<dbReference type="HOGENOM" id="CLU_000604_1_22_14"/>
<keyword evidence="10" id="KW-0378">Hydrolase</keyword>
<dbReference type="InterPro" id="IPR003593">
    <property type="entry name" value="AAA+_ATPase"/>
</dbReference>
<proteinExistence type="inferred from homology"/>
<accession>A0A2C9DYM8</accession>
<dbReference type="AlphaFoldDB" id="A0A2C9DYM8"/>
<dbReference type="InterPro" id="IPR017871">
    <property type="entry name" value="ABC_transporter-like_CS"/>
</dbReference>
<dbReference type="NCBIfam" id="NF010153">
    <property type="entry name" value="PRK13631.1"/>
    <property type="match status" value="1"/>
</dbReference>
<dbReference type="RefSeq" id="WP_006688554.1">
    <property type="nucleotide sequence ID" value="NC_010503.1"/>
</dbReference>
<gene>
    <name evidence="10" type="ordered locus">UPA3_0576</name>
</gene>
<keyword evidence="8" id="KW-0472">Membrane</keyword>
<evidence type="ECO:0000256" key="7">
    <source>
        <dbReference type="ARBA" id="ARBA00022967"/>
    </source>
</evidence>
<dbReference type="Pfam" id="PF00005">
    <property type="entry name" value="ABC_tran"/>
    <property type="match status" value="2"/>
</dbReference>
<dbReference type="KEGG" id="upa:UPA3_0576"/>
<dbReference type="EC" id="3.6.3.-" evidence="10"/>
<evidence type="ECO:0000256" key="1">
    <source>
        <dbReference type="ARBA" id="ARBA00004202"/>
    </source>
</evidence>
<dbReference type="SMART" id="SM00382">
    <property type="entry name" value="AAA"/>
    <property type="match status" value="1"/>
</dbReference>
<dbReference type="PROSITE" id="PS50893">
    <property type="entry name" value="ABC_TRANSPORTER_2"/>
    <property type="match status" value="1"/>
</dbReference>
<dbReference type="GO" id="GO:0042626">
    <property type="term" value="F:ATPase-coupled transmembrane transporter activity"/>
    <property type="evidence" value="ECO:0007669"/>
    <property type="project" value="TreeGrafter"/>
</dbReference>
<dbReference type="InterPro" id="IPR003439">
    <property type="entry name" value="ABC_transporter-like_ATP-bd"/>
</dbReference>
<dbReference type="InterPro" id="IPR015856">
    <property type="entry name" value="ABC_transpr_CbiO/EcfA_su"/>
</dbReference>
<dbReference type="SUPFAM" id="SSF52540">
    <property type="entry name" value="P-loop containing nucleoside triphosphate hydrolases"/>
    <property type="match status" value="1"/>
</dbReference>
<evidence type="ECO:0000313" key="10">
    <source>
        <dbReference type="EMBL" id="ACA33070.1"/>
    </source>
</evidence>
<dbReference type="PANTHER" id="PTHR43553">
    <property type="entry name" value="HEAVY METAL TRANSPORTER"/>
    <property type="match status" value="1"/>
</dbReference>
<dbReference type="SMR" id="A0A2C9DYM8"/>
<keyword evidence="7" id="KW-1278">Translocase</keyword>
<evidence type="ECO:0000259" key="9">
    <source>
        <dbReference type="PROSITE" id="PS50893"/>
    </source>
</evidence>
<dbReference type="GO" id="GO:0016887">
    <property type="term" value="F:ATP hydrolysis activity"/>
    <property type="evidence" value="ECO:0007669"/>
    <property type="project" value="InterPro"/>
</dbReference>
<dbReference type="GeneID" id="29672424"/>
<name>A0A2C9DYM8_UREP2</name>
<reference evidence="10 11" key="1">
    <citation type="submission" date="2008-02" db="EMBL/GenBank/DDBJ databases">
        <title>Genome sequence of Ureaplasma parvum serovar 3.</title>
        <authorList>
            <person name="Methe B.A."/>
            <person name="Glass J."/>
            <person name="Waites K."/>
            <person name="Shrivastava S."/>
        </authorList>
    </citation>
    <scope>NUCLEOTIDE SEQUENCE [LARGE SCALE GENOMIC DNA]</scope>
    <source>
        <strain evidence="11">ATCC 27815 / 27 / NCTC 11736</strain>
    </source>
</reference>
<evidence type="ECO:0000313" key="11">
    <source>
        <dbReference type="Proteomes" id="UP000002162"/>
    </source>
</evidence>
<sequence>MQKLMDYFFKRKLKVPRPISNDISVRVKNLYAVYDEKQENQLVALNNISYDFKKNKIYFIIGNSGSGKSTLVTHFNGLMISRYGFVQVGDIVSGDHFDFERQLLGVIDSYDKKIINLLWRNQLDQWTFLVLFSNEVNIQQARILFEANFKQKPISLKFIKTKNNHELITNPYVRENTKIAVVRVDKNVILEINDKMNYEELQRFEFIKKEIKTNYHLSKKIKRFKELRRRVGFVFQFPEYQLFKDTIEKDIMFGPVNLGVKKSEAKKRAKFYLNKLGLGDDYLERSPFGLSGGQKRRVAIAGILAIQNDILVFDEPTAGLDPAGEHEMMQIILDAKANNKTVFVITHTMEHVLEVADEVIVMDEGEIIKTGTPYEIFFDQHIINSTSIQVPRVIAVINELIKKDLKYEILKQKQPRTIEELADAIIEFKKGEK</sequence>
<evidence type="ECO:0000256" key="6">
    <source>
        <dbReference type="ARBA" id="ARBA00022840"/>
    </source>
</evidence>
<dbReference type="InterPro" id="IPR027417">
    <property type="entry name" value="P-loop_NTPase"/>
</dbReference>
<evidence type="ECO:0000256" key="2">
    <source>
        <dbReference type="ARBA" id="ARBA00005417"/>
    </source>
</evidence>
<dbReference type="PROSITE" id="PS00211">
    <property type="entry name" value="ABC_TRANSPORTER_1"/>
    <property type="match status" value="1"/>
</dbReference>
<comment type="subcellular location">
    <subcellularLocation>
        <location evidence="1">Cell membrane</location>
        <topology evidence="1">Peripheral membrane protein</topology>
    </subcellularLocation>
</comment>
<evidence type="ECO:0000256" key="8">
    <source>
        <dbReference type="ARBA" id="ARBA00023136"/>
    </source>
</evidence>
<dbReference type="PANTHER" id="PTHR43553:SF27">
    <property type="entry name" value="ENERGY-COUPLING FACTOR TRANSPORTER ATP-BINDING PROTEIN ECFA2"/>
    <property type="match status" value="1"/>
</dbReference>
<evidence type="ECO:0000256" key="5">
    <source>
        <dbReference type="ARBA" id="ARBA00022741"/>
    </source>
</evidence>
<dbReference type="Proteomes" id="UP000002162">
    <property type="component" value="Chromosome"/>
</dbReference>